<evidence type="ECO:0000256" key="1">
    <source>
        <dbReference type="ARBA" id="ARBA00022448"/>
    </source>
</evidence>
<keyword evidence="1" id="KW-0813">Transport</keyword>
<dbReference type="FunFam" id="3.40.50.300:FF:000032">
    <property type="entry name" value="Export ABC transporter ATP-binding protein"/>
    <property type="match status" value="1"/>
</dbReference>
<comment type="caution">
    <text evidence="5">The sequence shown here is derived from an EMBL/GenBank/DDBJ whole genome shotgun (WGS) entry which is preliminary data.</text>
</comment>
<dbReference type="Pfam" id="PF00005">
    <property type="entry name" value="ABC_tran"/>
    <property type="match status" value="1"/>
</dbReference>
<dbReference type="CDD" id="cd03255">
    <property type="entry name" value="ABC_MJ0796_LolCDE_FtsE"/>
    <property type="match status" value="1"/>
</dbReference>
<name>A0A7X2MWG6_9CLOT</name>
<dbReference type="RefSeq" id="WP_154530242.1">
    <property type="nucleotide sequence ID" value="NZ_JAXFSD010000071.1"/>
</dbReference>
<dbReference type="SMART" id="SM00382">
    <property type="entry name" value="AAA"/>
    <property type="match status" value="1"/>
</dbReference>
<dbReference type="PROSITE" id="PS50893">
    <property type="entry name" value="ABC_TRANSPORTER_2"/>
    <property type="match status" value="1"/>
</dbReference>
<evidence type="ECO:0000313" key="6">
    <source>
        <dbReference type="Proteomes" id="UP000460287"/>
    </source>
</evidence>
<dbReference type="GO" id="GO:0005524">
    <property type="term" value="F:ATP binding"/>
    <property type="evidence" value="ECO:0007669"/>
    <property type="project" value="UniProtKB-KW"/>
</dbReference>
<feature type="domain" description="ABC transporter" evidence="4">
    <location>
        <begin position="4"/>
        <end position="225"/>
    </location>
</feature>
<dbReference type="GO" id="GO:0098796">
    <property type="term" value="C:membrane protein complex"/>
    <property type="evidence" value="ECO:0007669"/>
    <property type="project" value="UniProtKB-ARBA"/>
</dbReference>
<dbReference type="InterPro" id="IPR003439">
    <property type="entry name" value="ABC_transporter-like_ATP-bd"/>
</dbReference>
<evidence type="ECO:0000259" key="4">
    <source>
        <dbReference type="PROSITE" id="PS50893"/>
    </source>
</evidence>
<dbReference type="SUPFAM" id="SSF52540">
    <property type="entry name" value="P-loop containing nucleoside triphosphate hydrolases"/>
    <property type="match status" value="1"/>
</dbReference>
<keyword evidence="2" id="KW-0547">Nucleotide-binding</keyword>
<keyword evidence="6" id="KW-1185">Reference proteome</keyword>
<dbReference type="InterPro" id="IPR027417">
    <property type="entry name" value="P-loop_NTPase"/>
</dbReference>
<dbReference type="GO" id="GO:0016887">
    <property type="term" value="F:ATP hydrolysis activity"/>
    <property type="evidence" value="ECO:0007669"/>
    <property type="project" value="InterPro"/>
</dbReference>
<dbReference type="Gene3D" id="3.40.50.300">
    <property type="entry name" value="P-loop containing nucleotide triphosphate hydrolases"/>
    <property type="match status" value="1"/>
</dbReference>
<dbReference type="Proteomes" id="UP000460287">
    <property type="component" value="Unassembled WGS sequence"/>
</dbReference>
<proteinExistence type="predicted"/>
<protein>
    <submittedName>
        <fullName evidence="5">ABC transporter ATP-binding protein</fullName>
    </submittedName>
</protein>
<sequence length="225" mass="25151">MSLIEIKNIKKTYGCGENEVKALRGINLNVDKGDFLAIMGPSGSGKSTLLNILGFLDKPTEGEYIFNGEKTDSLKDAKLAKYRNSHVGFVVQNFALIDDYTIFQNVKVPLDYAHVSSKEKKKRIEYLLKIMGIEDKKNKLPKELSGGQNQRAAIARALVNSPDIILADEPTGALDRKNSDEIMKVFKKLNDEGKTIIIITHDERVGSMCKKIVYIEDGMVKEIEK</sequence>
<dbReference type="InterPro" id="IPR015854">
    <property type="entry name" value="ABC_transpr_LolD-like"/>
</dbReference>
<dbReference type="GO" id="GO:0005886">
    <property type="term" value="C:plasma membrane"/>
    <property type="evidence" value="ECO:0007669"/>
    <property type="project" value="TreeGrafter"/>
</dbReference>
<reference evidence="5 6" key="1">
    <citation type="submission" date="2019-08" db="EMBL/GenBank/DDBJ databases">
        <title>In-depth cultivation of the pig gut microbiome towards novel bacterial diversity and tailored functional studies.</title>
        <authorList>
            <person name="Wylensek D."/>
            <person name="Hitch T.C.A."/>
            <person name="Clavel T."/>
        </authorList>
    </citation>
    <scope>NUCLEOTIDE SEQUENCE [LARGE SCALE GENOMIC DNA]</scope>
    <source>
        <strain evidence="5 6">WCA-383-APC-5B</strain>
    </source>
</reference>
<accession>A0A7X2MWG6</accession>
<dbReference type="InterPro" id="IPR003593">
    <property type="entry name" value="AAA+_ATPase"/>
</dbReference>
<evidence type="ECO:0000313" key="5">
    <source>
        <dbReference type="EMBL" id="MSR90354.1"/>
    </source>
</evidence>
<evidence type="ECO:0000256" key="2">
    <source>
        <dbReference type="ARBA" id="ARBA00022741"/>
    </source>
</evidence>
<keyword evidence="3 5" id="KW-0067">ATP-binding</keyword>
<dbReference type="PANTHER" id="PTHR24220:SF86">
    <property type="entry name" value="ABC TRANSPORTER ABCH.1"/>
    <property type="match status" value="1"/>
</dbReference>
<dbReference type="AlphaFoldDB" id="A0A7X2MWG6"/>
<dbReference type="EMBL" id="VULX01000002">
    <property type="protein sequence ID" value="MSR90354.1"/>
    <property type="molecule type" value="Genomic_DNA"/>
</dbReference>
<dbReference type="InterPro" id="IPR017911">
    <property type="entry name" value="MacB-like_ATP-bd"/>
</dbReference>
<evidence type="ECO:0000256" key="3">
    <source>
        <dbReference type="ARBA" id="ARBA00022840"/>
    </source>
</evidence>
<dbReference type="GO" id="GO:0022857">
    <property type="term" value="F:transmembrane transporter activity"/>
    <property type="evidence" value="ECO:0007669"/>
    <property type="project" value="TreeGrafter"/>
</dbReference>
<organism evidence="5 6">
    <name type="scientific">Inconstantimicrobium porci</name>
    <dbReference type="NCBI Taxonomy" id="2652291"/>
    <lineage>
        <taxon>Bacteria</taxon>
        <taxon>Bacillati</taxon>
        <taxon>Bacillota</taxon>
        <taxon>Clostridia</taxon>
        <taxon>Eubacteriales</taxon>
        <taxon>Clostridiaceae</taxon>
        <taxon>Inconstantimicrobium</taxon>
    </lineage>
</organism>
<gene>
    <name evidence="5" type="ORF">FYJ33_02725</name>
</gene>
<dbReference type="PANTHER" id="PTHR24220">
    <property type="entry name" value="IMPORT ATP-BINDING PROTEIN"/>
    <property type="match status" value="1"/>
</dbReference>